<keyword evidence="6 8" id="KW-0456">Lyase</keyword>
<gene>
    <name evidence="8" type="primary">ttdA</name>
    <name evidence="8" type="ORF">LMG7974_01248</name>
</gene>
<name>A0ABN7KC44_9BACT</name>
<dbReference type="EMBL" id="CAJHOF010000010">
    <property type="protein sequence ID" value="CAD7288937.1"/>
    <property type="molecule type" value="Genomic_DNA"/>
</dbReference>
<evidence type="ECO:0000256" key="5">
    <source>
        <dbReference type="ARBA" id="ARBA00023014"/>
    </source>
</evidence>
<keyword evidence="5" id="KW-0411">Iron-sulfur</keyword>
<dbReference type="RefSeq" id="WP_229933038.1">
    <property type="nucleotide sequence ID" value="NZ_CAJHOF010000010.1"/>
</dbReference>
<evidence type="ECO:0000313" key="9">
    <source>
        <dbReference type="Proteomes" id="UP000789803"/>
    </source>
</evidence>
<dbReference type="InterPro" id="IPR004646">
    <property type="entry name" value="Fe-S_hydro-lyase_TtdA-typ_cat"/>
</dbReference>
<evidence type="ECO:0000313" key="8">
    <source>
        <dbReference type="EMBL" id="CAD7288937.1"/>
    </source>
</evidence>
<dbReference type="PANTHER" id="PTHR30389">
    <property type="entry name" value="FUMARATE HYDRATASE-RELATED"/>
    <property type="match status" value="1"/>
</dbReference>
<evidence type="ECO:0000256" key="3">
    <source>
        <dbReference type="ARBA" id="ARBA00022723"/>
    </source>
</evidence>
<dbReference type="Pfam" id="PF05681">
    <property type="entry name" value="Fumerase"/>
    <property type="match status" value="1"/>
</dbReference>
<evidence type="ECO:0000256" key="2">
    <source>
        <dbReference type="ARBA" id="ARBA00022485"/>
    </source>
</evidence>
<dbReference type="EC" id="4.2.1.32" evidence="8"/>
<protein>
    <submittedName>
        <fullName evidence="8">L(+)-tartrate dehydratase subunit alpha</fullName>
        <ecNumber evidence="8">4.2.1.32</ecNumber>
    </submittedName>
</protein>
<feature type="domain" description="Fe-S hydro-lyase tartrate dehydratase alpha-type catalytic" evidence="7">
    <location>
        <begin position="11"/>
        <end position="279"/>
    </location>
</feature>
<dbReference type="InterPro" id="IPR051208">
    <property type="entry name" value="Class-I_Fumarase/Tartrate_DH"/>
</dbReference>
<evidence type="ECO:0000256" key="1">
    <source>
        <dbReference type="ARBA" id="ARBA00008876"/>
    </source>
</evidence>
<evidence type="ECO:0000259" key="7">
    <source>
        <dbReference type="Pfam" id="PF05681"/>
    </source>
</evidence>
<proteinExistence type="inferred from homology"/>
<keyword evidence="2" id="KW-0004">4Fe-4S</keyword>
<comment type="similarity">
    <text evidence="1">Belongs to the class-I fumarase family.</text>
</comment>
<reference evidence="8 9" key="1">
    <citation type="submission" date="2020-11" db="EMBL/GenBank/DDBJ databases">
        <authorList>
            <person name="Peeters C."/>
        </authorList>
    </citation>
    <scope>NUCLEOTIDE SEQUENCE [LARGE SCALE GENOMIC DNA]</scope>
    <source>
        <strain evidence="8 9">LMG 7974</strain>
    </source>
</reference>
<dbReference type="NCBIfam" id="NF004885">
    <property type="entry name" value="PRK06246.1"/>
    <property type="match status" value="1"/>
</dbReference>
<comment type="caution">
    <text evidence="8">The sequence shown here is derived from an EMBL/GenBank/DDBJ whole genome shotgun (WGS) entry which is preliminary data.</text>
</comment>
<dbReference type="GO" id="GO:0008730">
    <property type="term" value="F:L(+)-tartrate dehydratase activity"/>
    <property type="evidence" value="ECO:0007669"/>
    <property type="project" value="UniProtKB-EC"/>
</dbReference>
<keyword evidence="4" id="KW-0408">Iron</keyword>
<keyword evidence="3" id="KW-0479">Metal-binding</keyword>
<organism evidence="8 9">
    <name type="scientific">Campylobacter majalis</name>
    <dbReference type="NCBI Taxonomy" id="2790656"/>
    <lineage>
        <taxon>Bacteria</taxon>
        <taxon>Pseudomonadati</taxon>
        <taxon>Campylobacterota</taxon>
        <taxon>Epsilonproteobacteria</taxon>
        <taxon>Campylobacterales</taxon>
        <taxon>Campylobacteraceae</taxon>
        <taxon>Campylobacter</taxon>
    </lineage>
</organism>
<dbReference type="PANTHER" id="PTHR30389:SF17">
    <property type="entry name" value="L(+)-TARTRATE DEHYDRATASE SUBUNIT ALPHA-RELATED"/>
    <property type="match status" value="1"/>
</dbReference>
<evidence type="ECO:0000256" key="4">
    <source>
        <dbReference type="ARBA" id="ARBA00023004"/>
    </source>
</evidence>
<dbReference type="NCBIfam" id="TIGR00722">
    <property type="entry name" value="ttdA_fumA_fumB"/>
    <property type="match status" value="1"/>
</dbReference>
<sequence>MKVINTELIKQAVSKLCKQICYIMPDDVNMALSNAKESERSKLGKEILAQILLNANLAKNGVAPICQDTGMVVVFIEIGQDVRLVGEYLEDAINSGVAQAYTQGYLRKSIVSEPLFERKNTLNNTPCIIHQRIVRGDKIRLEIGTKGFGSENKSVLKMLTPADGIDGVKNVFKQAVLDAGPNACPPLIIGVGIGGTMEKAAIMAKKAAFRSIDSQNQNPKYANLENELLDIARSTGIGPQGLGGDTTALKVNVEYFATHIAGLAVAININCHATRHAQMYI</sequence>
<dbReference type="Proteomes" id="UP000789803">
    <property type="component" value="Unassembled WGS sequence"/>
</dbReference>
<keyword evidence="9" id="KW-1185">Reference proteome</keyword>
<accession>A0ABN7KC44</accession>
<evidence type="ECO:0000256" key="6">
    <source>
        <dbReference type="ARBA" id="ARBA00023239"/>
    </source>
</evidence>